<dbReference type="InterPro" id="IPR001870">
    <property type="entry name" value="B30.2/SPRY"/>
</dbReference>
<evidence type="ECO:0000313" key="11">
    <source>
        <dbReference type="RefSeq" id="XP_030636242.1"/>
    </source>
</evidence>
<dbReference type="Pfam" id="PF17779">
    <property type="entry name" value="WHD_NOD2"/>
    <property type="match status" value="1"/>
</dbReference>
<dbReference type="SUPFAM" id="SSF47986">
    <property type="entry name" value="DEATH domain"/>
    <property type="match status" value="1"/>
</dbReference>
<organism evidence="10 11">
    <name type="scientific">Chanos chanos</name>
    <name type="common">Milkfish</name>
    <name type="synonym">Mugil chanos</name>
    <dbReference type="NCBI Taxonomy" id="29144"/>
    <lineage>
        <taxon>Eukaryota</taxon>
        <taxon>Metazoa</taxon>
        <taxon>Chordata</taxon>
        <taxon>Craniata</taxon>
        <taxon>Vertebrata</taxon>
        <taxon>Euteleostomi</taxon>
        <taxon>Actinopterygii</taxon>
        <taxon>Neopterygii</taxon>
        <taxon>Teleostei</taxon>
        <taxon>Ostariophysi</taxon>
        <taxon>Gonorynchiformes</taxon>
        <taxon>Chanidae</taxon>
        <taxon>Chanos</taxon>
    </lineage>
</organism>
<dbReference type="InterPro" id="IPR027417">
    <property type="entry name" value="P-loop_NTPase"/>
</dbReference>
<evidence type="ECO:0000256" key="6">
    <source>
        <dbReference type="ARBA" id="ARBA00022840"/>
    </source>
</evidence>
<dbReference type="Pfam" id="PF13516">
    <property type="entry name" value="LRR_6"/>
    <property type="match status" value="4"/>
</dbReference>
<dbReference type="InterPro" id="IPR003879">
    <property type="entry name" value="Butyrophylin_SPRY"/>
</dbReference>
<dbReference type="Pfam" id="PF02758">
    <property type="entry name" value="PYRIN"/>
    <property type="match status" value="1"/>
</dbReference>
<dbReference type="PROSITE" id="PS50837">
    <property type="entry name" value="NACHT"/>
    <property type="match status" value="1"/>
</dbReference>
<keyword evidence="6" id="KW-0067">ATP-binding</keyword>
<dbReference type="Gene3D" id="2.60.120.920">
    <property type="match status" value="1"/>
</dbReference>
<keyword evidence="4" id="KW-0677">Repeat</keyword>
<dbReference type="SUPFAM" id="SSF49899">
    <property type="entry name" value="Concanavalin A-like lectins/glucanases"/>
    <property type="match status" value="1"/>
</dbReference>
<dbReference type="Proteomes" id="UP000504632">
    <property type="component" value="Chromosome 7"/>
</dbReference>
<dbReference type="InterPro" id="IPR041267">
    <property type="entry name" value="NLRP_HD2"/>
</dbReference>
<dbReference type="PANTHER" id="PTHR24106">
    <property type="entry name" value="NACHT, LRR AND CARD DOMAINS-CONTAINING"/>
    <property type="match status" value="1"/>
</dbReference>
<dbReference type="PROSITE" id="PS50824">
    <property type="entry name" value="DAPIN"/>
    <property type="match status" value="1"/>
</dbReference>
<evidence type="ECO:0000256" key="4">
    <source>
        <dbReference type="ARBA" id="ARBA00022737"/>
    </source>
</evidence>
<sequence>MPAVPEVLLDILDQLVEKELKRFRWYLTTENVLEGFSHIPKAQLENADAQDTVDKIVDTYGARVVEITLLILRKMKQNNLAEKLQKILGDVDKSDFHNSDLGSETCISKITASQKANLKKRFETIFEGTKRTANRTSLNKIYTELYITRGESDEQVNREHEILRIDNAFSSQTLQDTPINCNDIFKPLPDQTGEFRTVLTKGIAGIGKTVSVQKFILDWAEGEANQYIDFLFVLPFRELNRIKDRCSLHDLLLTFHPEIRQMEEKTYDKYKIVFIFDGLDESCLPFDFNTEILTDVTRKATVDQLIINLIQGNLLQFAHIWITSRPAATGKIPRKYVDLVTEVRGFTDKQKEEYFRKRVADETKSNKIISHIKTSRSLYIMCHIPVFCWITATVLQEMLGQNSAEDIPATLTEMYTHFLLIQTTMMNEKRRGLYEYNREKCLMLNKELLLKLAELAFKKLKDGVIVFSEEDLEECSIDISESSEDSGLCTEIIRKESTFYEGKYYCFVHLSVQEFLAAFFVFYSYVNKKKETLQFFFDNDVPDVVKLETLLNNVIQKALNSEKGQLDLFLRFLLGISLESNQKLLKGLLTHTDNSTKCINKTIQRIKQMQNKDLSPDKAINHFFCLLELKDRSLYKQVQTYLSSKEGPKRHLTPANCSALAYVLMMSEEILDEFNPKKYSTSGEACRRLVSAVRCCKKALFARCELSKACCEKVASALKLEDSHLRLLDLSDNYLIEEGVELLSDAFTSSHCKLESLKMARCHFTEGTCKVLTSALSSNSSHLRELDLSHNDIQDSGVKLLFDGLENPRPQLEILRLSWCNLTGDSCHVLSSFLSSDSSLMRELDLSNNDLQDAGVKLLCAGLENPHCKLEILNLSGCLVTEEGCSSLASALSSNPSHLRELDLSYNHPGDSGVKLLSVRLEDPHCKLGTLSMEKGEERWIKPGLTKFACDLTLDPNTAHTQLLLSEESRKVTYGPEKQPYPDHPDRFEVSPQVLCRESLTGRCSWEIELSGGMVDVGVTYEGIDRKDTDSLIDNYSLGMNSTSWSLNVSEHRCSASHNSEEIYIPVHGRRFNRLRVYLDWPAGTLSFYSVSSDTHTPTHIHTFHCTFTEPLYPGFKFGEINSSLIICQIK</sequence>
<dbReference type="PRINTS" id="PR01407">
    <property type="entry name" value="BUTYPHLNCDUF"/>
</dbReference>
<dbReference type="AlphaFoldDB" id="A0A6J2VW24"/>
<dbReference type="Pfam" id="PF17776">
    <property type="entry name" value="NLRC4_HD2"/>
    <property type="match status" value="1"/>
</dbReference>
<dbReference type="InterPro" id="IPR001611">
    <property type="entry name" value="Leu-rich_rpt"/>
</dbReference>
<dbReference type="InterPro" id="IPR004020">
    <property type="entry name" value="DAPIN"/>
</dbReference>
<evidence type="ECO:0000256" key="1">
    <source>
        <dbReference type="ARBA" id="ARBA00004496"/>
    </source>
</evidence>
<dbReference type="CDD" id="cd16040">
    <property type="entry name" value="SPRY_PRY_SNTX"/>
    <property type="match status" value="1"/>
</dbReference>
<dbReference type="InterPro" id="IPR007111">
    <property type="entry name" value="NACHT_NTPase"/>
</dbReference>
<proteinExistence type="predicted"/>
<dbReference type="GeneID" id="115817137"/>
<reference evidence="11" key="1">
    <citation type="submission" date="2025-08" db="UniProtKB">
        <authorList>
            <consortium name="RefSeq"/>
        </authorList>
    </citation>
    <scope>IDENTIFICATION</scope>
</reference>
<name>A0A6J2VW24_CHACN</name>
<dbReference type="Pfam" id="PF14484">
    <property type="entry name" value="FISNA"/>
    <property type="match status" value="1"/>
</dbReference>
<dbReference type="SMART" id="SM00368">
    <property type="entry name" value="LRR_RI"/>
    <property type="match status" value="7"/>
</dbReference>
<dbReference type="InterPro" id="IPR013320">
    <property type="entry name" value="ConA-like_dom_sf"/>
</dbReference>
<dbReference type="GO" id="GO:0005524">
    <property type="term" value="F:ATP binding"/>
    <property type="evidence" value="ECO:0007669"/>
    <property type="project" value="UniProtKB-KW"/>
</dbReference>
<dbReference type="Gene3D" id="3.80.10.10">
    <property type="entry name" value="Ribonuclease Inhibitor"/>
    <property type="match status" value="2"/>
</dbReference>
<dbReference type="FunFam" id="3.80.10.10:FF:000100">
    <property type="entry name" value="Si:dkey-11n14.1"/>
    <property type="match status" value="1"/>
</dbReference>
<evidence type="ECO:0000256" key="3">
    <source>
        <dbReference type="ARBA" id="ARBA00022614"/>
    </source>
</evidence>
<evidence type="ECO:0000313" key="10">
    <source>
        <dbReference type="Proteomes" id="UP000504632"/>
    </source>
</evidence>
<dbReference type="InterPro" id="IPR003877">
    <property type="entry name" value="SPRY_dom"/>
</dbReference>
<dbReference type="InterPro" id="IPR043136">
    <property type="entry name" value="B30.2/SPRY_sf"/>
</dbReference>
<evidence type="ECO:0000256" key="2">
    <source>
        <dbReference type="ARBA" id="ARBA00022490"/>
    </source>
</evidence>
<dbReference type="Pfam" id="PF05729">
    <property type="entry name" value="NACHT"/>
    <property type="match status" value="1"/>
</dbReference>
<dbReference type="SMART" id="SM01289">
    <property type="entry name" value="PYRIN"/>
    <property type="match status" value="1"/>
</dbReference>
<dbReference type="PROSITE" id="PS50188">
    <property type="entry name" value="B302_SPRY"/>
    <property type="match status" value="1"/>
</dbReference>
<keyword evidence="2" id="KW-0963">Cytoplasm</keyword>
<dbReference type="Pfam" id="PF13765">
    <property type="entry name" value="PRY"/>
    <property type="match status" value="1"/>
</dbReference>
<dbReference type="GO" id="GO:0005737">
    <property type="term" value="C:cytoplasm"/>
    <property type="evidence" value="ECO:0007669"/>
    <property type="project" value="UniProtKB-SubCell"/>
</dbReference>
<dbReference type="SMART" id="SM00589">
    <property type="entry name" value="PRY"/>
    <property type="match status" value="1"/>
</dbReference>
<keyword evidence="5" id="KW-0547">Nucleotide-binding</keyword>
<dbReference type="InterPro" id="IPR051261">
    <property type="entry name" value="NLR"/>
</dbReference>
<dbReference type="InterPro" id="IPR032675">
    <property type="entry name" value="LRR_dom_sf"/>
</dbReference>
<dbReference type="SMART" id="SM01288">
    <property type="entry name" value="FISNA"/>
    <property type="match status" value="1"/>
</dbReference>
<evidence type="ECO:0000259" key="8">
    <source>
        <dbReference type="PROSITE" id="PS50824"/>
    </source>
</evidence>
<dbReference type="SMART" id="SM00449">
    <property type="entry name" value="SPRY"/>
    <property type="match status" value="1"/>
</dbReference>
<dbReference type="CDD" id="cd08321">
    <property type="entry name" value="Pyrin_ASC-like"/>
    <property type="match status" value="1"/>
</dbReference>
<dbReference type="PROSITE" id="PS51450">
    <property type="entry name" value="LRR"/>
    <property type="match status" value="1"/>
</dbReference>
<gene>
    <name evidence="11" type="primary">LOC115817137</name>
</gene>
<dbReference type="InParanoid" id="A0A6J2VW24"/>
<keyword evidence="10" id="KW-1185">Reference proteome</keyword>
<dbReference type="InterPro" id="IPR011029">
    <property type="entry name" value="DEATH-like_dom_sf"/>
</dbReference>
<dbReference type="InterPro" id="IPR006574">
    <property type="entry name" value="PRY"/>
</dbReference>
<evidence type="ECO:0000259" key="7">
    <source>
        <dbReference type="PROSITE" id="PS50188"/>
    </source>
</evidence>
<keyword evidence="3" id="KW-0433">Leucine-rich repeat</keyword>
<feature type="domain" description="B30.2/SPRY" evidence="7">
    <location>
        <begin position="932"/>
        <end position="1131"/>
    </location>
</feature>
<feature type="domain" description="Pyrin" evidence="8">
    <location>
        <begin position="1"/>
        <end position="90"/>
    </location>
</feature>
<protein>
    <submittedName>
        <fullName evidence="11">NACHT, LRR and PYD domains-containing protein 3-like</fullName>
    </submittedName>
</protein>
<dbReference type="Pfam" id="PF00622">
    <property type="entry name" value="SPRY"/>
    <property type="match status" value="1"/>
</dbReference>
<dbReference type="FunFam" id="3.40.50.300:FF:000210">
    <property type="entry name" value="Si:dkey-16p6.1"/>
    <property type="match status" value="1"/>
</dbReference>
<evidence type="ECO:0000259" key="9">
    <source>
        <dbReference type="PROSITE" id="PS50837"/>
    </source>
</evidence>
<evidence type="ECO:0000256" key="5">
    <source>
        <dbReference type="ARBA" id="ARBA00022741"/>
    </source>
</evidence>
<dbReference type="InterPro" id="IPR041075">
    <property type="entry name" value="NOD1/2_WH"/>
</dbReference>
<comment type="subcellular location">
    <subcellularLocation>
        <location evidence="1">Cytoplasm</location>
    </subcellularLocation>
</comment>
<dbReference type="Gene3D" id="3.40.50.300">
    <property type="entry name" value="P-loop containing nucleotide triphosphate hydrolases"/>
    <property type="match status" value="1"/>
</dbReference>
<dbReference type="RefSeq" id="XP_030636242.1">
    <property type="nucleotide sequence ID" value="XM_030780382.1"/>
</dbReference>
<dbReference type="OrthoDB" id="120976at2759"/>
<accession>A0A6J2VW24</accession>
<dbReference type="SUPFAM" id="SSF52047">
    <property type="entry name" value="RNI-like"/>
    <property type="match status" value="1"/>
</dbReference>
<dbReference type="InterPro" id="IPR029495">
    <property type="entry name" value="NACHT-assoc"/>
</dbReference>
<feature type="domain" description="NACHT" evidence="9">
    <location>
        <begin position="196"/>
        <end position="328"/>
    </location>
</feature>
<dbReference type="Gene3D" id="1.10.533.10">
    <property type="entry name" value="Death Domain, Fas"/>
    <property type="match status" value="1"/>
</dbReference>